<name>A0A4Z2J841_9TELE</name>
<reference evidence="1 2" key="1">
    <citation type="submission" date="2019-03" db="EMBL/GenBank/DDBJ databases">
        <title>First draft genome of Liparis tanakae, snailfish: a comprehensive survey of snailfish specific genes.</title>
        <authorList>
            <person name="Kim W."/>
            <person name="Song I."/>
            <person name="Jeong J.-H."/>
            <person name="Kim D."/>
            <person name="Kim S."/>
            <person name="Ryu S."/>
            <person name="Song J.Y."/>
            <person name="Lee S.K."/>
        </authorList>
    </citation>
    <scope>NUCLEOTIDE SEQUENCE [LARGE SCALE GENOMIC DNA]</scope>
    <source>
        <tissue evidence="1">Muscle</tissue>
    </source>
</reference>
<dbReference type="AlphaFoldDB" id="A0A4Z2J841"/>
<accession>A0A4Z2J841</accession>
<protein>
    <submittedName>
        <fullName evidence="1">Uncharacterized protein</fullName>
    </submittedName>
</protein>
<gene>
    <name evidence="1" type="ORF">EYF80_003614</name>
</gene>
<proteinExistence type="predicted"/>
<sequence>MWNKTLVHKSTNLDIQRSSVMKREVINPVPFPFFLIRCGSSGLLTKLSPTFTFQPGLRLGAAVLSALISQAKLPRCSETGGIVPGDTRPAILCQRRPPAPPPASLYGLLSTSILNHPQVVTKKFRSCA</sequence>
<evidence type="ECO:0000313" key="1">
    <source>
        <dbReference type="EMBL" id="TNN86197.1"/>
    </source>
</evidence>
<evidence type="ECO:0000313" key="2">
    <source>
        <dbReference type="Proteomes" id="UP000314294"/>
    </source>
</evidence>
<dbReference type="Proteomes" id="UP000314294">
    <property type="component" value="Unassembled WGS sequence"/>
</dbReference>
<comment type="caution">
    <text evidence="1">The sequence shown here is derived from an EMBL/GenBank/DDBJ whole genome shotgun (WGS) entry which is preliminary data.</text>
</comment>
<organism evidence="1 2">
    <name type="scientific">Liparis tanakae</name>
    <name type="common">Tanaka's snailfish</name>
    <dbReference type="NCBI Taxonomy" id="230148"/>
    <lineage>
        <taxon>Eukaryota</taxon>
        <taxon>Metazoa</taxon>
        <taxon>Chordata</taxon>
        <taxon>Craniata</taxon>
        <taxon>Vertebrata</taxon>
        <taxon>Euteleostomi</taxon>
        <taxon>Actinopterygii</taxon>
        <taxon>Neopterygii</taxon>
        <taxon>Teleostei</taxon>
        <taxon>Neoteleostei</taxon>
        <taxon>Acanthomorphata</taxon>
        <taxon>Eupercaria</taxon>
        <taxon>Perciformes</taxon>
        <taxon>Cottioidei</taxon>
        <taxon>Cottales</taxon>
        <taxon>Liparidae</taxon>
        <taxon>Liparis</taxon>
    </lineage>
</organism>
<keyword evidence="2" id="KW-1185">Reference proteome</keyword>
<dbReference type="EMBL" id="SRLO01000017">
    <property type="protein sequence ID" value="TNN86197.1"/>
    <property type="molecule type" value="Genomic_DNA"/>
</dbReference>